<keyword evidence="9" id="KW-1185">Reference proteome</keyword>
<dbReference type="AlphaFoldDB" id="A0A2U1JBB5"/>
<name>A0A2U1JBB5_SMIAN</name>
<accession>A0A2U1JBB5</accession>
<reference evidence="8 9" key="1">
    <citation type="journal article" date="2018" name="MBio">
        <title>Comparative Genomics Reveals the Core Gene Toolbox for the Fungus-Insect Symbiosis.</title>
        <authorList>
            <person name="Wang Y."/>
            <person name="Stata M."/>
            <person name="Wang W."/>
            <person name="Stajich J.E."/>
            <person name="White M.M."/>
            <person name="Moncalvo J.M."/>
        </authorList>
    </citation>
    <scope>NUCLEOTIDE SEQUENCE [LARGE SCALE GENOMIC DNA]</scope>
    <source>
        <strain evidence="8 9">AUS-126-30</strain>
    </source>
</reference>
<evidence type="ECO:0000256" key="6">
    <source>
        <dbReference type="ARBA" id="ARBA00023034"/>
    </source>
</evidence>
<evidence type="ECO:0000256" key="2">
    <source>
        <dbReference type="ARBA" id="ARBA00006653"/>
    </source>
</evidence>
<dbReference type="GO" id="GO:0015031">
    <property type="term" value="P:protein transport"/>
    <property type="evidence" value="ECO:0007669"/>
    <property type="project" value="UniProtKB-KW"/>
</dbReference>
<evidence type="ECO:0000256" key="1">
    <source>
        <dbReference type="ARBA" id="ARBA00004395"/>
    </source>
</evidence>
<protein>
    <recommendedName>
        <fullName evidence="3">Conserved oligomeric Golgi complex subunit 1</fullName>
    </recommendedName>
</protein>
<evidence type="ECO:0000256" key="7">
    <source>
        <dbReference type="ARBA" id="ARBA00023136"/>
    </source>
</evidence>
<dbReference type="PANTHER" id="PTHR31658:SF0">
    <property type="entry name" value="CONSERVED OLIGOMERIC GOLGI COMPLEX SUBUNIT 1"/>
    <property type="match status" value="1"/>
</dbReference>
<dbReference type="EMBL" id="MBFU01000080">
    <property type="protein sequence ID" value="PWA02402.1"/>
    <property type="molecule type" value="Genomic_DNA"/>
</dbReference>
<sequence>MNRISTEKKSSSASDNVHKVYSAEVRAIFTENSVAEAHLIEKQTRNKIAEIETEMKETINRNFSRWLESANSSQELTTESETLLTKLVTLKEILAKQKIESLSNTTIDNQDEISKSSSKRVETQDSIDFESGFLKRKLSRRSTIEHAQILNKAELCKTAVEIKVLTDTPEQIWQDLERKHFLQAAIAYSRSQEIYNELYKKQITNPFYTTEKPENFIRNSKKVSVFRWFPVIEQQWAIISRMKGQIINKCNEFIAIDLLKRDLKRVANALCGLILLEKIQIGDVCKLYLKNLNCEVQKSLNKLKNQILNDLDPKQYICLYVKKAIQLLKLSVTHFMILFGNHSLDTNGSDSNIIFEPSLLLKALMKCMQDNPATNTTFDGKNHLKSLDDVTSYPKLDNSSDHKLRKSQMNQNDLMGWTARRRSSLVGGNINFSKEESMFSTGYQLSGYLSNSARFFKPNLSHLEGFHEWIEKHYSSPRKNIGINFKPDDYQYTDAGFQNESKFIELLSVEVIKMLNQWFSETSEKVIYIIRTLLDDFDVLPSVLGSSLLTLVDSEFNTPSDFSKIDPGEDTKSYKLEWSKVCKLLAFISSYNNPNSEAKNNDTPGIKKNNNNIGFDEITSPLFNIFAPFFSDYALSKTKNNLTKTIYNTPIETLNSWNENHYFDLDVASPAWSLLPRHGKESLRKSFIDTEMESVEAELGRNFYSIMQIKRTIHSSIEPFPEPVEYLIKNILNETIYYLNDFIEWNTLLAKSFMQKNIQYNTSFNEPAKTIGVFCTDLLKKLSEKTCEIIKEKGVPYASNEFSSSGDITNRRFSDSGLGNTTSNNMLNLNHDQSIVVLLGHFASSLILLLKESTLKDTISQIIHLDPTQSVKIEKNLFGLEKHRLGIVQKRCNHPENHNYMQLMTDIYHLSFIFSLLCKRKGDKETGTRKDKTLEESISIDLLPKSVNALTKMTGYDEDILRRYEKDMFGSLDKNSSVNTEPNSLILDGGNGGNLPGYMFLVSIFL</sequence>
<evidence type="ECO:0000256" key="3">
    <source>
        <dbReference type="ARBA" id="ARBA00020978"/>
    </source>
</evidence>
<comment type="caution">
    <text evidence="8">The sequence shown here is derived from an EMBL/GenBank/DDBJ whole genome shotgun (WGS) entry which is preliminary data.</text>
</comment>
<dbReference type="GO" id="GO:0000139">
    <property type="term" value="C:Golgi membrane"/>
    <property type="evidence" value="ECO:0007669"/>
    <property type="project" value="UniProtKB-SubCell"/>
</dbReference>
<keyword evidence="5" id="KW-0653">Protein transport</keyword>
<dbReference type="GO" id="GO:0017119">
    <property type="term" value="C:Golgi transport complex"/>
    <property type="evidence" value="ECO:0007669"/>
    <property type="project" value="InterPro"/>
</dbReference>
<dbReference type="PANTHER" id="PTHR31658">
    <property type="entry name" value="CONSERVED OLIGOMERIC GOLGI COMPLEX SUBUNIT 1"/>
    <property type="match status" value="1"/>
</dbReference>
<keyword evidence="6" id="KW-0333">Golgi apparatus</keyword>
<dbReference type="Proteomes" id="UP000245591">
    <property type="component" value="Unassembled WGS sequence"/>
</dbReference>
<keyword evidence="4" id="KW-0813">Transport</keyword>
<dbReference type="InterPro" id="IPR033370">
    <property type="entry name" value="COG1"/>
</dbReference>
<evidence type="ECO:0000256" key="5">
    <source>
        <dbReference type="ARBA" id="ARBA00022927"/>
    </source>
</evidence>
<dbReference type="GO" id="GO:0006891">
    <property type="term" value="P:intra-Golgi vesicle-mediated transport"/>
    <property type="evidence" value="ECO:0007669"/>
    <property type="project" value="InterPro"/>
</dbReference>
<organism evidence="8 9">
    <name type="scientific">Smittium angustum</name>
    <dbReference type="NCBI Taxonomy" id="133377"/>
    <lineage>
        <taxon>Eukaryota</taxon>
        <taxon>Fungi</taxon>
        <taxon>Fungi incertae sedis</taxon>
        <taxon>Zoopagomycota</taxon>
        <taxon>Kickxellomycotina</taxon>
        <taxon>Harpellomycetes</taxon>
        <taxon>Harpellales</taxon>
        <taxon>Legeriomycetaceae</taxon>
        <taxon>Smittium</taxon>
    </lineage>
</organism>
<keyword evidence="7" id="KW-0472">Membrane</keyword>
<proteinExistence type="inferred from homology"/>
<gene>
    <name evidence="8" type="ORF">BB558_001481</name>
</gene>
<evidence type="ECO:0000313" key="8">
    <source>
        <dbReference type="EMBL" id="PWA02402.1"/>
    </source>
</evidence>
<evidence type="ECO:0000256" key="4">
    <source>
        <dbReference type="ARBA" id="ARBA00022448"/>
    </source>
</evidence>
<evidence type="ECO:0000313" key="9">
    <source>
        <dbReference type="Proteomes" id="UP000245591"/>
    </source>
</evidence>
<comment type="subcellular location">
    <subcellularLocation>
        <location evidence="1">Golgi apparatus membrane</location>
        <topology evidence="1">Peripheral membrane protein</topology>
    </subcellularLocation>
</comment>
<comment type="similarity">
    <text evidence="2">Belongs to the COG1 family.</text>
</comment>